<evidence type="ECO:0000313" key="22">
    <source>
        <dbReference type="Proteomes" id="UP000094801"/>
    </source>
</evidence>
<organism evidence="21 22">
    <name type="scientific">[Candida] arabinofermentans NRRL YB-2248</name>
    <dbReference type="NCBI Taxonomy" id="983967"/>
    <lineage>
        <taxon>Eukaryota</taxon>
        <taxon>Fungi</taxon>
        <taxon>Dikarya</taxon>
        <taxon>Ascomycota</taxon>
        <taxon>Saccharomycotina</taxon>
        <taxon>Pichiomycetes</taxon>
        <taxon>Pichiales</taxon>
        <taxon>Pichiaceae</taxon>
        <taxon>Ogataea</taxon>
        <taxon>Ogataea/Candida clade</taxon>
    </lineage>
</organism>
<name>A0A1E4SZW7_9ASCO</name>
<dbReference type="PANTHER" id="PTHR18867">
    <property type="entry name" value="RAD50"/>
    <property type="match status" value="1"/>
</dbReference>
<evidence type="ECO:0000256" key="18">
    <source>
        <dbReference type="ARBA" id="ARBA00049360"/>
    </source>
</evidence>
<comment type="subcellular location">
    <subcellularLocation>
        <location evidence="3">Chromosome</location>
    </subcellularLocation>
    <subcellularLocation>
        <location evidence="2">Nucleus</location>
    </subcellularLocation>
</comment>
<keyword evidence="9" id="KW-0227">DNA damage</keyword>
<keyword evidence="16" id="KW-0539">Nucleus</keyword>
<dbReference type="GO" id="GO:0000725">
    <property type="term" value="P:recombinational repair"/>
    <property type="evidence" value="ECO:0007669"/>
    <property type="project" value="UniProtKB-ARBA"/>
</dbReference>
<dbReference type="GO" id="GO:0005524">
    <property type="term" value="F:ATP binding"/>
    <property type="evidence" value="ECO:0007669"/>
    <property type="project" value="UniProtKB-KW"/>
</dbReference>
<dbReference type="SUPFAM" id="SSF52540">
    <property type="entry name" value="P-loop containing nucleoside triphosphate hydrolases"/>
    <property type="match status" value="1"/>
</dbReference>
<dbReference type="GO" id="GO:0070192">
    <property type="term" value="P:chromosome organization involved in meiotic cell cycle"/>
    <property type="evidence" value="ECO:0007669"/>
    <property type="project" value="TreeGrafter"/>
</dbReference>
<sequence>MSSIYKLSISGIRSFSGDTQETIQFNKPLTLIVGTNGSGKTTIIECLRYATTGDLPPNSKNGAFINDPNLGSGGTETKAQIKLAFQNVNRTNMILSKSLMASKNPKTKAVSFKTRENQLLAIHNGEKQTLSSKVADIETAMTQHLGVSKAILNYVIFCHQDESLWPISDSATLKKKFDEIFDSVKFIKILENFKAMNKEMNANLKLINNNVEHLKNDKMRAHKKMDEIEHLNKEVERYNKDTELLIKEIDEIKIQSEKLFTSNQDYERILSKIDYLKQQEISINQQINMITSTTKILELSTDELNSNLNDFANILHTKKIELNSLNEDLNEKTNIIKVTREEYNNLILKEGKLKGYKENYDNNLQSKNKLINQFKNKLNLKDNQEFDLALESKLLELNESYKTIQGSHHSNMDDRNFELTALKEEIASNQQHVSYMEKDIKNLNIKRTELIKNLTNIQTSELKLDSEKLELQMKIEKLNDFRSKSELSIINQEIIESQKKILNLENELDDLNRSINKLSCKNGELTQINKQIKTIKYELNRDYNEIDLKYLKEYTTLQTTLSLQSDLIIYSQAIDTSIMEYHKEKMKEINRIIDELWKVTYTGNDMDTIMICADPIKSSITNNMRSYNYRVVMIKNGVELDMRGRCSAGQRVLASIIIRLSLAECFGLNFGMITLDEPTTNLDDENIESLAKSLNKIIELRSNQKNFQLIVITHDEKFLRFMNAVEFTDHYYKIIRNERLNSTINQVKIRLID</sequence>
<evidence type="ECO:0000256" key="11">
    <source>
        <dbReference type="ARBA" id="ARBA00022833"/>
    </source>
</evidence>
<dbReference type="InterPro" id="IPR038729">
    <property type="entry name" value="Rad50/SbcC_AAA"/>
</dbReference>
<evidence type="ECO:0000256" key="7">
    <source>
        <dbReference type="ARBA" id="ARBA00022723"/>
    </source>
</evidence>
<evidence type="ECO:0000256" key="17">
    <source>
        <dbReference type="ARBA" id="ARBA00023254"/>
    </source>
</evidence>
<dbReference type="FunFam" id="3.40.50.300:FF:001195">
    <property type="entry name" value="DNA repair protein rad50"/>
    <property type="match status" value="1"/>
</dbReference>
<dbReference type="GO" id="GO:0000722">
    <property type="term" value="P:telomere maintenance via recombination"/>
    <property type="evidence" value="ECO:0007669"/>
    <property type="project" value="UniProtKB-ARBA"/>
</dbReference>
<evidence type="ECO:0000256" key="8">
    <source>
        <dbReference type="ARBA" id="ARBA00022741"/>
    </source>
</evidence>
<dbReference type="GO" id="GO:0007127">
    <property type="term" value="P:meiosis I"/>
    <property type="evidence" value="ECO:0007669"/>
    <property type="project" value="UniProtKB-ARBA"/>
</dbReference>
<keyword evidence="7" id="KW-0479">Metal-binding</keyword>
<accession>A0A1E4SZW7</accession>
<gene>
    <name evidence="21" type="ORF">CANARDRAFT_234837</name>
</gene>
<comment type="cofactor">
    <cofactor evidence="1">
        <name>Zn(2+)</name>
        <dbReference type="ChEBI" id="CHEBI:29105"/>
    </cofactor>
</comment>
<dbReference type="PANTHER" id="PTHR18867:SF12">
    <property type="entry name" value="DNA REPAIR PROTEIN RAD50"/>
    <property type="match status" value="1"/>
</dbReference>
<keyword evidence="6" id="KW-0158">Chromosome</keyword>
<keyword evidence="22" id="KW-1185">Reference proteome</keyword>
<dbReference type="GO" id="GO:0006303">
    <property type="term" value="P:double-strand break repair via nonhomologous end joining"/>
    <property type="evidence" value="ECO:0007669"/>
    <property type="project" value="UniProtKB-ARBA"/>
</dbReference>
<dbReference type="GO" id="GO:0003691">
    <property type="term" value="F:double-stranded telomeric DNA binding"/>
    <property type="evidence" value="ECO:0007669"/>
    <property type="project" value="TreeGrafter"/>
</dbReference>
<evidence type="ECO:0000313" key="21">
    <source>
        <dbReference type="EMBL" id="ODV85001.1"/>
    </source>
</evidence>
<feature type="domain" description="Rad50/SbcC-type AAA" evidence="20">
    <location>
        <begin position="6"/>
        <end position="241"/>
    </location>
</feature>
<evidence type="ECO:0000256" key="15">
    <source>
        <dbReference type="ARBA" id="ARBA00023204"/>
    </source>
</evidence>
<dbReference type="GO" id="GO:0030870">
    <property type="term" value="C:Mre11 complex"/>
    <property type="evidence" value="ECO:0007669"/>
    <property type="project" value="UniProtKB-ARBA"/>
</dbReference>
<keyword evidence="11" id="KW-0862">Zinc</keyword>
<dbReference type="GO" id="GO:0051880">
    <property type="term" value="F:G-quadruplex DNA binding"/>
    <property type="evidence" value="ECO:0007669"/>
    <property type="project" value="TreeGrafter"/>
</dbReference>
<feature type="coiled-coil region" evidence="19">
    <location>
        <begin position="190"/>
        <end position="255"/>
    </location>
</feature>
<dbReference type="STRING" id="983967.A0A1E4SZW7"/>
<evidence type="ECO:0000259" key="20">
    <source>
        <dbReference type="Pfam" id="PF13476"/>
    </source>
</evidence>
<dbReference type="Proteomes" id="UP000094801">
    <property type="component" value="Unassembled WGS sequence"/>
</dbReference>
<proteinExistence type="inferred from homology"/>
<evidence type="ECO:0000256" key="5">
    <source>
        <dbReference type="ARBA" id="ARBA00017893"/>
    </source>
</evidence>
<dbReference type="AlphaFoldDB" id="A0A1E4SZW7"/>
<evidence type="ECO:0000256" key="10">
    <source>
        <dbReference type="ARBA" id="ARBA00022801"/>
    </source>
</evidence>
<evidence type="ECO:0000256" key="12">
    <source>
        <dbReference type="ARBA" id="ARBA00022840"/>
    </source>
</evidence>
<evidence type="ECO:0000256" key="9">
    <source>
        <dbReference type="ARBA" id="ARBA00022763"/>
    </source>
</evidence>
<comment type="similarity">
    <text evidence="4">Belongs to the SMC family. RAD50 subfamily.</text>
</comment>
<keyword evidence="14 19" id="KW-0175">Coiled coil</keyword>
<dbReference type="GO" id="GO:0046872">
    <property type="term" value="F:metal ion binding"/>
    <property type="evidence" value="ECO:0007669"/>
    <property type="project" value="UniProtKB-KW"/>
</dbReference>
<keyword evidence="12" id="KW-0067">ATP-binding</keyword>
<dbReference type="GO" id="GO:0043047">
    <property type="term" value="F:single-stranded telomeric DNA binding"/>
    <property type="evidence" value="ECO:0007669"/>
    <property type="project" value="TreeGrafter"/>
</dbReference>
<evidence type="ECO:0000256" key="19">
    <source>
        <dbReference type="SAM" id="Coils"/>
    </source>
</evidence>
<dbReference type="GO" id="GO:0007004">
    <property type="term" value="P:telomere maintenance via telomerase"/>
    <property type="evidence" value="ECO:0007669"/>
    <property type="project" value="TreeGrafter"/>
</dbReference>
<dbReference type="Pfam" id="PF13476">
    <property type="entry name" value="AAA_23"/>
    <property type="match status" value="1"/>
</dbReference>
<evidence type="ECO:0000256" key="3">
    <source>
        <dbReference type="ARBA" id="ARBA00004286"/>
    </source>
</evidence>
<reference evidence="22" key="1">
    <citation type="submission" date="2016-04" db="EMBL/GenBank/DDBJ databases">
        <title>Comparative genomics of biotechnologically important yeasts.</title>
        <authorList>
            <consortium name="DOE Joint Genome Institute"/>
            <person name="Riley R."/>
            <person name="Haridas S."/>
            <person name="Wolfe K.H."/>
            <person name="Lopes M.R."/>
            <person name="Hittinger C.T."/>
            <person name="Goker M."/>
            <person name="Salamov A."/>
            <person name="Wisecaver J."/>
            <person name="Long T.M."/>
            <person name="Aerts A.L."/>
            <person name="Barry K."/>
            <person name="Choi C."/>
            <person name="Clum A."/>
            <person name="Coughlan A.Y."/>
            <person name="Deshpande S."/>
            <person name="Douglass A.P."/>
            <person name="Hanson S.J."/>
            <person name="Klenk H.-P."/>
            <person name="Labutti K."/>
            <person name="Lapidus A."/>
            <person name="Lindquist E."/>
            <person name="Lipzen A."/>
            <person name="Meier-Kolthoff J.P."/>
            <person name="Ohm R.A."/>
            <person name="Otillar R.P."/>
            <person name="Pangilinan J."/>
            <person name="Peng Y."/>
            <person name="Rokas A."/>
            <person name="Rosa C.A."/>
            <person name="Scheuner C."/>
            <person name="Sibirny A.A."/>
            <person name="Slot J.C."/>
            <person name="Stielow J.B."/>
            <person name="Sun H."/>
            <person name="Kurtzman C.P."/>
            <person name="Blackwell M."/>
            <person name="Grigoriev I.V."/>
            <person name="Jeffries T.W."/>
        </authorList>
    </citation>
    <scope>NUCLEOTIDE SEQUENCE [LARGE SCALE GENOMIC DNA]</scope>
    <source>
        <strain evidence="22">NRRL YB-2248</strain>
    </source>
</reference>
<dbReference type="FunFam" id="3.40.50.300:FF:000593">
    <property type="entry name" value="DNA repair protein RAD50"/>
    <property type="match status" value="1"/>
</dbReference>
<dbReference type="OrthoDB" id="18797at2759"/>
<keyword evidence="15" id="KW-0234">DNA repair</keyword>
<dbReference type="Pfam" id="PF13558">
    <property type="entry name" value="SbcC_Walker_B"/>
    <property type="match status" value="1"/>
</dbReference>
<dbReference type="InterPro" id="IPR027417">
    <property type="entry name" value="P-loop_NTPase"/>
</dbReference>
<keyword evidence="17" id="KW-0469">Meiosis</keyword>
<evidence type="ECO:0000256" key="16">
    <source>
        <dbReference type="ARBA" id="ARBA00023242"/>
    </source>
</evidence>
<evidence type="ECO:0000256" key="2">
    <source>
        <dbReference type="ARBA" id="ARBA00004123"/>
    </source>
</evidence>
<protein>
    <recommendedName>
        <fullName evidence="5">DNA repair protein RAD50</fullName>
    </recommendedName>
</protein>
<evidence type="ECO:0000256" key="1">
    <source>
        <dbReference type="ARBA" id="ARBA00001947"/>
    </source>
</evidence>
<comment type="catalytic activity">
    <reaction evidence="18">
        <text>ATP + H2O = ADP + phosphate + H(+)</text>
        <dbReference type="Rhea" id="RHEA:13065"/>
        <dbReference type="ChEBI" id="CHEBI:15377"/>
        <dbReference type="ChEBI" id="CHEBI:15378"/>
        <dbReference type="ChEBI" id="CHEBI:30616"/>
        <dbReference type="ChEBI" id="CHEBI:43474"/>
        <dbReference type="ChEBI" id="CHEBI:456216"/>
    </reaction>
</comment>
<dbReference type="EMBL" id="KV453854">
    <property type="protein sequence ID" value="ODV85001.1"/>
    <property type="molecule type" value="Genomic_DNA"/>
</dbReference>
<dbReference type="Gene3D" id="3.40.50.300">
    <property type="entry name" value="P-loop containing nucleotide triphosphate hydrolases"/>
    <property type="match status" value="2"/>
</dbReference>
<evidence type="ECO:0000256" key="13">
    <source>
        <dbReference type="ARBA" id="ARBA00022842"/>
    </source>
</evidence>
<feature type="coiled-coil region" evidence="19">
    <location>
        <begin position="322"/>
        <end position="377"/>
    </location>
</feature>
<dbReference type="GO" id="GO:0000794">
    <property type="term" value="C:condensed nuclear chromosome"/>
    <property type="evidence" value="ECO:0007669"/>
    <property type="project" value="TreeGrafter"/>
</dbReference>
<evidence type="ECO:0000256" key="6">
    <source>
        <dbReference type="ARBA" id="ARBA00022454"/>
    </source>
</evidence>
<evidence type="ECO:0000256" key="14">
    <source>
        <dbReference type="ARBA" id="ARBA00023054"/>
    </source>
</evidence>
<feature type="coiled-coil region" evidence="19">
    <location>
        <begin position="487"/>
        <end position="521"/>
    </location>
</feature>
<dbReference type="GO" id="GO:0016887">
    <property type="term" value="F:ATP hydrolysis activity"/>
    <property type="evidence" value="ECO:0007669"/>
    <property type="project" value="InterPro"/>
</dbReference>
<keyword evidence="13" id="KW-0460">Magnesium</keyword>
<keyword evidence="10" id="KW-0378">Hydrolase</keyword>
<keyword evidence="8" id="KW-0547">Nucleotide-binding</keyword>
<evidence type="ECO:0000256" key="4">
    <source>
        <dbReference type="ARBA" id="ARBA00009439"/>
    </source>
</evidence>